<dbReference type="SUPFAM" id="SSF52540">
    <property type="entry name" value="P-loop containing nucleoside triphosphate hydrolases"/>
    <property type="match status" value="1"/>
</dbReference>
<dbReference type="Proteomes" id="UP000663833">
    <property type="component" value="Unassembled WGS sequence"/>
</dbReference>
<dbReference type="PANTHER" id="PTHR23074:SF83">
    <property type="entry name" value="VACUOLAR PROTEIN SORTING-ASSOCIATED PROTEIN 4A"/>
    <property type="match status" value="1"/>
</dbReference>
<feature type="coiled-coil region" evidence="1">
    <location>
        <begin position="868"/>
        <end position="895"/>
    </location>
</feature>
<gene>
    <name evidence="5" type="ORF">HFQ381_LOCUS18232</name>
    <name evidence="4" type="ORF">LUA448_LOCUS10306</name>
    <name evidence="3" type="ORF">TIS948_LOCUS4590</name>
</gene>
<proteinExistence type="predicted"/>
<comment type="caution">
    <text evidence="5">The sequence shown here is derived from an EMBL/GenBank/DDBJ whole genome shotgun (WGS) entry which is preliminary data.</text>
</comment>
<evidence type="ECO:0000313" key="3">
    <source>
        <dbReference type="EMBL" id="CAF3061705.1"/>
    </source>
</evidence>
<evidence type="ECO:0000259" key="2">
    <source>
        <dbReference type="SMART" id="SM00382"/>
    </source>
</evidence>
<keyword evidence="1" id="KW-0175">Coiled coil</keyword>
<evidence type="ECO:0000313" key="6">
    <source>
        <dbReference type="Proteomes" id="UP000663851"/>
    </source>
</evidence>
<evidence type="ECO:0000313" key="5">
    <source>
        <dbReference type="EMBL" id="CAF4373552.1"/>
    </source>
</evidence>
<evidence type="ECO:0000313" key="4">
    <source>
        <dbReference type="EMBL" id="CAF3324544.1"/>
    </source>
</evidence>
<dbReference type="GO" id="GO:0005524">
    <property type="term" value="F:ATP binding"/>
    <property type="evidence" value="ECO:0007669"/>
    <property type="project" value="InterPro"/>
</dbReference>
<sequence length="1179" mass="136884">MSTENIPILTYLSITKHPDGNVALDKERLRFLRIKFAQSYQGNDLDDDHLRRQTIEQLFENLHIMKDTMSLDYVDRAIRERSDSDAEFEILEKFRGSVQYLEPITSPEKKKSKNPPSSINQIDEKKVKLLNDIICVIHKKSPQSEINDFISDFLFQQVQPSAQSKSVPLYDGSVYPLPRGTILDLFIRQQMIDRGTITFMRPRSRFCLVEPISLTDEFDSWTFDHFHNLFDFWLTIDLTNNKNHFPNQWKLYANAEIRYIIVDQLSDIDADQTSKNTGRPTTKSLESFLRGICRIEDNGKFSEWFKALVEDENIHTYSHLTNLNQKEWDRIEKLPMNALKTIKFYVDREKQTVEERKTKRNVDSSQRKEASYSKAEIRANLHMIKLYVIRQLEDQDGIETLPKLDAYCVEKAFDEMREEGYEDDGLFDEMKLFFQPLTITDDELTIDSSLLIALNKEQLAEKRSLEDEITTLNDSLRQEENSLRQLNEQCDTAKEKRNQDYQQYKLDSSRNENRSYRKQLEADQSWAKKSDEWKEKINSVNRKITQHENKFKDIETDKMAKENLLKIIEQNLSADNSKIDNRLIKLHRGFIMYGPPGTGKSVIMSKLAKKIGIAMLGPPLAAGELERPLVGQSEAIILDLCMRGNRLPHLMCCVSIDEIDSLAPKRDEDSSEGKVAKISVLLSVIEGIKDVSNLMFFSATNRLNMMDEAFLRRMSGKFFVGRPSSDARKRILDGIPKVILQPNIKEKLSTATTNFSGAALKALTSAITVHYLAQKRLNNKYEIREEDALILADRTARQYQLFLGLNTLPRLLLHNLDNRRLLSRNANHGSRDSTEFHLPETYRFTGKIIISLHDKCVRTEVIQKNNQRHIIEDSLRKTEENLQQLLERITSYGNDRNVQLLQLIDLNLLSSKGAYDEKKIFETLKERYDECMEYKRSMIVYDLDSLIGVNQSESESSMGTSTSTSIVNQSIYIYVTSRFREAAIEASCTDKRQKNERWAIAVVRDPFLLKKFTADVDFTRTNEQIEQDEEEHRRSTTTLVCVKCRDLYVESDNKMGSCNYHDGFVYDNLARDLKKYKPSKAIEELNREEFISYTNPKKKEEIEKGKTRFKYICCYATVQVGAGFNGCKKGKHGFGNSKKKNFEGQILDKQMIDKWETACDENPEYNQQYADLFDSRKNI</sequence>
<dbReference type="InterPro" id="IPR003959">
    <property type="entry name" value="ATPase_AAA_core"/>
</dbReference>
<dbReference type="EMBL" id="CAJNXB010000516">
    <property type="protein sequence ID" value="CAF3061705.1"/>
    <property type="molecule type" value="Genomic_DNA"/>
</dbReference>
<dbReference type="AlphaFoldDB" id="A0A820MKF3"/>
<name>A0A820MKF3_9BILA</name>
<protein>
    <recommendedName>
        <fullName evidence="2">AAA+ ATPase domain-containing protein</fullName>
    </recommendedName>
</protein>
<dbReference type="Gene3D" id="3.40.50.300">
    <property type="entry name" value="P-loop containing nucleotide triphosphate hydrolases"/>
    <property type="match status" value="1"/>
</dbReference>
<feature type="domain" description="AAA+ ATPase" evidence="2">
    <location>
        <begin position="586"/>
        <end position="724"/>
    </location>
</feature>
<reference evidence="5" key="1">
    <citation type="submission" date="2021-02" db="EMBL/GenBank/DDBJ databases">
        <authorList>
            <person name="Nowell W R."/>
        </authorList>
    </citation>
    <scope>NUCLEOTIDE SEQUENCE</scope>
</reference>
<dbReference type="InterPro" id="IPR050304">
    <property type="entry name" value="MT-severing_AAA_ATPase"/>
</dbReference>
<organism evidence="5 6">
    <name type="scientific">Rotaria socialis</name>
    <dbReference type="NCBI Taxonomy" id="392032"/>
    <lineage>
        <taxon>Eukaryota</taxon>
        <taxon>Metazoa</taxon>
        <taxon>Spiralia</taxon>
        <taxon>Gnathifera</taxon>
        <taxon>Rotifera</taxon>
        <taxon>Eurotatoria</taxon>
        <taxon>Bdelloidea</taxon>
        <taxon>Philodinida</taxon>
        <taxon>Philodinidae</taxon>
        <taxon>Rotaria</taxon>
    </lineage>
</organism>
<feature type="coiled-coil region" evidence="1">
    <location>
        <begin position="455"/>
        <end position="503"/>
    </location>
</feature>
<dbReference type="Proteomes" id="UP000663825">
    <property type="component" value="Unassembled WGS sequence"/>
</dbReference>
<dbReference type="InterPro" id="IPR027417">
    <property type="entry name" value="P-loop_NTPase"/>
</dbReference>
<evidence type="ECO:0000256" key="1">
    <source>
        <dbReference type="SAM" id="Coils"/>
    </source>
</evidence>
<dbReference type="InterPro" id="IPR003593">
    <property type="entry name" value="AAA+_ATPase"/>
</dbReference>
<dbReference type="GO" id="GO:0016887">
    <property type="term" value="F:ATP hydrolysis activity"/>
    <property type="evidence" value="ECO:0007669"/>
    <property type="project" value="InterPro"/>
</dbReference>
<dbReference type="Proteomes" id="UP000663851">
    <property type="component" value="Unassembled WGS sequence"/>
</dbReference>
<dbReference type="Pfam" id="PF00004">
    <property type="entry name" value="AAA"/>
    <property type="match status" value="1"/>
</dbReference>
<feature type="coiled-coil region" evidence="1">
    <location>
        <begin position="530"/>
        <end position="557"/>
    </location>
</feature>
<accession>A0A820MKF3</accession>
<dbReference type="CDD" id="cd19481">
    <property type="entry name" value="RecA-like_protease"/>
    <property type="match status" value="1"/>
</dbReference>
<dbReference type="PANTHER" id="PTHR23074">
    <property type="entry name" value="AAA DOMAIN-CONTAINING"/>
    <property type="match status" value="1"/>
</dbReference>
<dbReference type="EMBL" id="CAJNYD010001223">
    <property type="protein sequence ID" value="CAF3324544.1"/>
    <property type="molecule type" value="Genomic_DNA"/>
</dbReference>
<dbReference type="OrthoDB" id="10057214at2759"/>
<dbReference type="EMBL" id="CAJOBO010001396">
    <property type="protein sequence ID" value="CAF4373552.1"/>
    <property type="molecule type" value="Genomic_DNA"/>
</dbReference>
<dbReference type="SMART" id="SM00382">
    <property type="entry name" value="AAA"/>
    <property type="match status" value="1"/>
</dbReference>